<keyword evidence="1" id="KW-0472">Membrane</keyword>
<feature type="transmembrane region" description="Helical" evidence="1">
    <location>
        <begin position="120"/>
        <end position="145"/>
    </location>
</feature>
<feature type="transmembrane region" description="Helical" evidence="1">
    <location>
        <begin position="192"/>
        <end position="209"/>
    </location>
</feature>
<evidence type="ECO:0000313" key="2">
    <source>
        <dbReference type="EMBL" id="MCQ4923463.1"/>
    </source>
</evidence>
<feature type="transmembrane region" description="Helical" evidence="1">
    <location>
        <begin position="238"/>
        <end position="260"/>
    </location>
</feature>
<gene>
    <name evidence="2" type="ORF">NE686_10225</name>
</gene>
<evidence type="ECO:0008006" key="4">
    <source>
        <dbReference type="Google" id="ProtNLM"/>
    </source>
</evidence>
<name>A0ABT1SAI4_9FIRM</name>
<keyword evidence="3" id="KW-1185">Reference proteome</keyword>
<proteinExistence type="predicted"/>
<dbReference type="Proteomes" id="UP001524478">
    <property type="component" value="Unassembled WGS sequence"/>
</dbReference>
<evidence type="ECO:0000256" key="1">
    <source>
        <dbReference type="SAM" id="Phobius"/>
    </source>
</evidence>
<dbReference type="EMBL" id="JANGAC010000006">
    <property type="protein sequence ID" value="MCQ4923463.1"/>
    <property type="molecule type" value="Genomic_DNA"/>
</dbReference>
<organism evidence="2 3">
    <name type="scientific">Tissierella carlieri</name>
    <dbReference type="NCBI Taxonomy" id="689904"/>
    <lineage>
        <taxon>Bacteria</taxon>
        <taxon>Bacillati</taxon>
        <taxon>Bacillota</taxon>
        <taxon>Tissierellia</taxon>
        <taxon>Tissierellales</taxon>
        <taxon>Tissierellaceae</taxon>
        <taxon>Tissierella</taxon>
    </lineage>
</organism>
<feature type="transmembrane region" description="Helical" evidence="1">
    <location>
        <begin position="17"/>
        <end position="36"/>
    </location>
</feature>
<keyword evidence="1" id="KW-0812">Transmembrane</keyword>
<reference evidence="2 3" key="1">
    <citation type="submission" date="2022-06" db="EMBL/GenBank/DDBJ databases">
        <title>Isolation of gut microbiota from human fecal samples.</title>
        <authorList>
            <person name="Pamer E.G."/>
            <person name="Barat B."/>
            <person name="Waligurski E."/>
            <person name="Medina S."/>
            <person name="Paddock L."/>
            <person name="Mostad J."/>
        </authorList>
    </citation>
    <scope>NUCLEOTIDE SEQUENCE [LARGE SCALE GENOMIC DNA]</scope>
    <source>
        <strain evidence="2 3">DFI.7.95</strain>
    </source>
</reference>
<feature type="transmembrane region" description="Helical" evidence="1">
    <location>
        <begin position="165"/>
        <end position="185"/>
    </location>
</feature>
<keyword evidence="1" id="KW-1133">Transmembrane helix</keyword>
<dbReference type="RefSeq" id="WP_256311442.1">
    <property type="nucleotide sequence ID" value="NZ_JANGAC010000006.1"/>
</dbReference>
<evidence type="ECO:0000313" key="3">
    <source>
        <dbReference type="Proteomes" id="UP001524478"/>
    </source>
</evidence>
<comment type="caution">
    <text evidence="2">The sequence shown here is derived from an EMBL/GenBank/DDBJ whole genome shotgun (WGS) entry which is preliminary data.</text>
</comment>
<sequence>MLNSVLLKNTLRSNYKLILIFLGVLAMYMTIIIGMFDPNDLDILNQLAALKLSPELLAAFGFTLTDTSLVGFISSYFYGLLMLALPMVCYIILGNSLVAKLVDRGSMASVLSTPISRKKVAFTQGMFLLAAITSLVAFVTVWGILICEMKFSGLLDISAFIKVNFGVLLLHYAISGICFFASCLFNESKLSLMLGAGLPIGFLLIQMLHNANGDIEILKYLTIFSLFNPLDIIHGENILIQMLVLIIITVTFYIGGIIVFDKKNLPI</sequence>
<feature type="transmembrane region" description="Helical" evidence="1">
    <location>
        <begin position="76"/>
        <end position="99"/>
    </location>
</feature>
<accession>A0ABT1SAI4</accession>
<protein>
    <recommendedName>
        <fullName evidence="4">ABC-2 type transport system permease protein</fullName>
    </recommendedName>
</protein>